<feature type="domain" description="MOFRL-associated" evidence="2">
    <location>
        <begin position="11"/>
        <end position="232"/>
    </location>
</feature>
<evidence type="ECO:0000313" key="4">
    <source>
        <dbReference type="Proteomes" id="UP000671862"/>
    </source>
</evidence>
<dbReference type="SUPFAM" id="SSF82544">
    <property type="entry name" value="GckA/TtuD-like"/>
    <property type="match status" value="1"/>
</dbReference>
<evidence type="ECO:0000313" key="3">
    <source>
        <dbReference type="EMBL" id="QTA38178.1"/>
    </source>
</evidence>
<keyword evidence="3" id="KW-0808">Transferase</keyword>
<evidence type="ECO:0000259" key="1">
    <source>
        <dbReference type="Pfam" id="PF05161"/>
    </source>
</evidence>
<dbReference type="InterPro" id="IPR007835">
    <property type="entry name" value="MOFRL"/>
</dbReference>
<protein>
    <submittedName>
        <fullName evidence="3">Glycerate kinase</fullName>
    </submittedName>
</protein>
<dbReference type="PANTHER" id="PTHR12227">
    <property type="entry name" value="GLYCERATE KINASE"/>
    <property type="match status" value="1"/>
</dbReference>
<dbReference type="Pfam" id="PF13660">
    <property type="entry name" value="DUF4147"/>
    <property type="match status" value="1"/>
</dbReference>
<dbReference type="Gene3D" id="3.40.1480.10">
    <property type="entry name" value="MOFRL domain"/>
    <property type="match status" value="1"/>
</dbReference>
<proteinExistence type="predicted"/>
<dbReference type="InterPro" id="IPR038614">
    <property type="entry name" value="GK_N_sf"/>
</dbReference>
<evidence type="ECO:0000259" key="2">
    <source>
        <dbReference type="Pfam" id="PF13660"/>
    </source>
</evidence>
<dbReference type="EMBL" id="CP071446">
    <property type="protein sequence ID" value="QTA38178.1"/>
    <property type="molecule type" value="Genomic_DNA"/>
</dbReference>
<keyword evidence="3" id="KW-0418">Kinase</keyword>
<feature type="domain" description="MOFRL" evidence="1">
    <location>
        <begin position="306"/>
        <end position="410"/>
    </location>
</feature>
<dbReference type="Gene3D" id="3.40.50.10180">
    <property type="entry name" value="Glycerate kinase, MOFRL-like N-terminal domain"/>
    <property type="match status" value="1"/>
</dbReference>
<dbReference type="InterPro" id="IPR039760">
    <property type="entry name" value="MOFRL_protein"/>
</dbReference>
<dbReference type="GO" id="GO:0016301">
    <property type="term" value="F:kinase activity"/>
    <property type="evidence" value="ECO:0007669"/>
    <property type="project" value="UniProtKB-KW"/>
</dbReference>
<dbReference type="PANTHER" id="PTHR12227:SF0">
    <property type="entry name" value="GLYCERATE KINASE"/>
    <property type="match status" value="1"/>
</dbReference>
<accession>A0ABX7S9V7</accession>
<sequence length="418" mass="44805">MTKSQKMRQEISEIIKYSIEKVLPDVAVKEELNNLQLNNVYVVAIGKASWRMAKATADVLGKCIKKGIVITKYGHSEGNIEKFIIYEAGHPLPDENTIKATDEVLKMVSNLSENDTVLFLVSGGGSALFEKPAEGVTLENIMKITDKLMKSGANIYELNTVRKHLSQVKGGRFAEHVAPAKLKVLVLSDVLGDRLDMIASGPAYPDSTTSEDALLILKKYKINIDENIKQVILRETPKSVNNATHTIIGNVEKVCQAAASKAIELGYNPMIFTTTLQGEAREAAKFIMSIAKEVIKNNRPVGVPAALIFGGETTVQVRGNGVGGRNQELALAAALDIAGMKNVVLASVGTDGTDGPTDAAGGIIDGDSVQRMKNSGVNPVKYLENNDSYNALKSSGDLLITGPTGTNVNDIIVVLISD</sequence>
<dbReference type="InterPro" id="IPR037035">
    <property type="entry name" value="GK-like_C_sf"/>
</dbReference>
<gene>
    <name evidence="3" type="ORF">JYK00_01155</name>
</gene>
<organism evidence="3 4">
    <name type="scientific">Thermosipho ferrireducens</name>
    <dbReference type="NCBI Taxonomy" id="2571116"/>
    <lineage>
        <taxon>Bacteria</taxon>
        <taxon>Thermotogati</taxon>
        <taxon>Thermotogota</taxon>
        <taxon>Thermotogae</taxon>
        <taxon>Thermotogales</taxon>
        <taxon>Fervidobacteriaceae</taxon>
        <taxon>Thermosipho</taxon>
    </lineage>
</organism>
<name>A0ABX7S9V7_9BACT</name>
<dbReference type="Pfam" id="PF05161">
    <property type="entry name" value="MOFRL"/>
    <property type="match status" value="1"/>
</dbReference>
<dbReference type="InterPro" id="IPR025286">
    <property type="entry name" value="MOFRL_assoc_dom"/>
</dbReference>
<keyword evidence="4" id="KW-1185">Reference proteome</keyword>
<reference evidence="3 4" key="1">
    <citation type="submission" date="2021-03" db="EMBL/GenBank/DDBJ databases">
        <title>Thermosipho ferrireducens sp.nov., an anaerobic thermophilic iron-reducing bacterium isolated from a deep-sea hydrothermal sulfide deposits.</title>
        <authorList>
            <person name="Zeng X."/>
            <person name="Chen Y."/>
            <person name="Shao Z."/>
        </authorList>
    </citation>
    <scope>NUCLEOTIDE SEQUENCE [LARGE SCALE GENOMIC DNA]</scope>
    <source>
        <strain evidence="3 4">JL129W03</strain>
    </source>
</reference>
<dbReference type="RefSeq" id="WP_207566899.1">
    <property type="nucleotide sequence ID" value="NZ_CP071446.1"/>
</dbReference>
<dbReference type="Proteomes" id="UP000671862">
    <property type="component" value="Chromosome"/>
</dbReference>